<dbReference type="InterPro" id="IPR036938">
    <property type="entry name" value="PAP2/HPO_sf"/>
</dbReference>
<dbReference type="Gene3D" id="1.20.144.10">
    <property type="entry name" value="Phosphatidic acid phosphatase type 2/haloperoxidase"/>
    <property type="match status" value="1"/>
</dbReference>
<keyword evidence="3 6" id="KW-0812">Transmembrane</keyword>
<dbReference type="Pfam" id="PF01569">
    <property type="entry name" value="PAP2"/>
    <property type="match status" value="1"/>
</dbReference>
<dbReference type="EMBL" id="CP092867">
    <property type="protein sequence ID" value="UYV67466.1"/>
    <property type="molecule type" value="Genomic_DNA"/>
</dbReference>
<dbReference type="InterPro" id="IPR043216">
    <property type="entry name" value="PAP-like"/>
</dbReference>
<comment type="subcellular location">
    <subcellularLocation>
        <location evidence="1">Membrane</location>
        <topology evidence="1">Multi-pass membrane protein</topology>
    </subcellularLocation>
</comment>
<evidence type="ECO:0000313" key="8">
    <source>
        <dbReference type="EMBL" id="UYV67466.1"/>
    </source>
</evidence>
<dbReference type="CDD" id="cd03384">
    <property type="entry name" value="PAP2_wunen"/>
    <property type="match status" value="1"/>
</dbReference>
<keyword evidence="9" id="KW-1185">Reference proteome</keyword>
<feature type="transmembrane region" description="Helical" evidence="6">
    <location>
        <begin position="184"/>
        <end position="203"/>
    </location>
</feature>
<evidence type="ECO:0000256" key="6">
    <source>
        <dbReference type="SAM" id="Phobius"/>
    </source>
</evidence>
<dbReference type="Proteomes" id="UP001235939">
    <property type="component" value="Chromosome 05"/>
</dbReference>
<feature type="transmembrane region" description="Helical" evidence="6">
    <location>
        <begin position="152"/>
        <end position="172"/>
    </location>
</feature>
<evidence type="ECO:0000259" key="7">
    <source>
        <dbReference type="SMART" id="SM00014"/>
    </source>
</evidence>
<dbReference type="PANTHER" id="PTHR10165:SF103">
    <property type="entry name" value="PHOSPHOLIPID PHOSPHATASE HOMOLOG 1.2 HOMOLOG"/>
    <property type="match status" value="1"/>
</dbReference>
<reference evidence="8 9" key="1">
    <citation type="submission" date="2022-01" db="EMBL/GenBank/DDBJ databases">
        <title>A chromosomal length assembly of Cordylochernes scorpioides.</title>
        <authorList>
            <person name="Zeh D."/>
            <person name="Zeh J."/>
        </authorList>
    </citation>
    <scope>NUCLEOTIDE SEQUENCE [LARGE SCALE GENOMIC DNA]</scope>
    <source>
        <strain evidence="8">IN4F17</strain>
        <tissue evidence="8">Whole Body</tissue>
    </source>
</reference>
<feature type="transmembrane region" description="Helical" evidence="6">
    <location>
        <begin position="215"/>
        <end position="242"/>
    </location>
</feature>
<evidence type="ECO:0000256" key="1">
    <source>
        <dbReference type="ARBA" id="ARBA00004141"/>
    </source>
</evidence>
<organism evidence="8 9">
    <name type="scientific">Cordylochernes scorpioides</name>
    <dbReference type="NCBI Taxonomy" id="51811"/>
    <lineage>
        <taxon>Eukaryota</taxon>
        <taxon>Metazoa</taxon>
        <taxon>Ecdysozoa</taxon>
        <taxon>Arthropoda</taxon>
        <taxon>Chelicerata</taxon>
        <taxon>Arachnida</taxon>
        <taxon>Pseudoscorpiones</taxon>
        <taxon>Cheliferoidea</taxon>
        <taxon>Chernetidae</taxon>
        <taxon>Cordylochernes</taxon>
    </lineage>
</organism>
<feature type="transmembrane region" description="Helical" evidence="6">
    <location>
        <begin position="79"/>
        <end position="100"/>
    </location>
</feature>
<comment type="similarity">
    <text evidence="2">Belongs to the PA-phosphatase related phosphoesterase family.</text>
</comment>
<evidence type="ECO:0000256" key="4">
    <source>
        <dbReference type="ARBA" id="ARBA00022989"/>
    </source>
</evidence>
<sequence>MVLYVVGEPYARGFFCDDETLRYPDVPSTVSNKALYLGGILIPVFVITAVEVYCHLTNRIPLDSTSSLHRISGMKISPLLVRLVVSLRYFLFGACISQFVTDVAKYTIGRLRPHFWAVCVPNIDCSKVEPQFYVSNYTCLNPSWFDSRETKLSFLSGHASFSFYGAVYLVMFLQCRDLLRLSKLARPVIQTLLLMLAWFTALTRVSDYKHHPTDVGAGIAVGAIVGFVTVSCLSVWLSLYLVL</sequence>
<accession>A0ABY6KF52</accession>
<proteinExistence type="inferred from homology"/>
<keyword evidence="5 6" id="KW-0472">Membrane</keyword>
<dbReference type="SUPFAM" id="SSF48317">
    <property type="entry name" value="Acid phosphatase/Vanadium-dependent haloperoxidase"/>
    <property type="match status" value="1"/>
</dbReference>
<dbReference type="SMART" id="SM00014">
    <property type="entry name" value="acidPPc"/>
    <property type="match status" value="1"/>
</dbReference>
<evidence type="ECO:0000256" key="2">
    <source>
        <dbReference type="ARBA" id="ARBA00008816"/>
    </source>
</evidence>
<protein>
    <submittedName>
        <fullName evidence="8">PPAP2A</fullName>
    </submittedName>
</protein>
<evidence type="ECO:0000256" key="5">
    <source>
        <dbReference type="ARBA" id="ARBA00023136"/>
    </source>
</evidence>
<dbReference type="PANTHER" id="PTHR10165">
    <property type="entry name" value="LIPID PHOSPHATE PHOSPHATASE"/>
    <property type="match status" value="1"/>
</dbReference>
<feature type="domain" description="Phosphatidic acid phosphatase type 2/haloperoxidase" evidence="7">
    <location>
        <begin position="87"/>
        <end position="230"/>
    </location>
</feature>
<dbReference type="InterPro" id="IPR000326">
    <property type="entry name" value="PAP2/HPO"/>
</dbReference>
<evidence type="ECO:0000256" key="3">
    <source>
        <dbReference type="ARBA" id="ARBA00022692"/>
    </source>
</evidence>
<evidence type="ECO:0000313" key="9">
    <source>
        <dbReference type="Proteomes" id="UP001235939"/>
    </source>
</evidence>
<gene>
    <name evidence="8" type="ORF">LAZ67_5000701</name>
</gene>
<name>A0ABY6KF52_9ARAC</name>
<feature type="transmembrane region" description="Helical" evidence="6">
    <location>
        <begin position="34"/>
        <end position="58"/>
    </location>
</feature>
<keyword evidence="4 6" id="KW-1133">Transmembrane helix</keyword>